<evidence type="ECO:0000313" key="3">
    <source>
        <dbReference type="EMBL" id="WOC51860.1"/>
    </source>
</evidence>
<keyword evidence="1" id="KW-0175">Coiled coil</keyword>
<dbReference type="InterPro" id="IPR038729">
    <property type="entry name" value="Rad50/SbcC_AAA"/>
</dbReference>
<dbReference type="SUPFAM" id="SSF52540">
    <property type="entry name" value="P-loop containing nucleoside triphosphate hydrolases"/>
    <property type="match status" value="1"/>
</dbReference>
<evidence type="ECO:0000313" key="4">
    <source>
        <dbReference type="Proteomes" id="UP001432059"/>
    </source>
</evidence>
<dbReference type="Pfam" id="PF13476">
    <property type="entry name" value="AAA_23"/>
    <property type="match status" value="1"/>
</dbReference>
<evidence type="ECO:0000256" key="1">
    <source>
        <dbReference type="SAM" id="Coils"/>
    </source>
</evidence>
<evidence type="ECO:0000259" key="2">
    <source>
        <dbReference type="Pfam" id="PF13476"/>
    </source>
</evidence>
<dbReference type="KEGG" id="bpor:BPO_1213"/>
<sequence>MKIKSIEICNYRLYKGLNKIIFNNNEGENIHLICGENGFGKTTFLTSLLWCLYGRLIIDIDESFRKEILYNSYNTFLLGNLNNNLKTDILTKLSTQEIQEIKKNGYNLHNEYIKEYSQYFISIEFCDFSIPSIPCDTLKIIRSYDFLREKEHIEILIDEMPNELTKEMGQDIFINDFIISKDIAKFFFFDSERIVSIAETNTNNEKRRLCSAYNSILGVKKYEDLKGNLENLRLKFRKKSTDIQNRNQLDILLKNLNNKQKSINEIEKEINNLETNLSDYHEENEVLQIKLLMEGNTTSIKDLQKQELLLETIRKKDIEYKSKIKEFLDFAPFAISGDLLVNTKHQIKQDFEIIQSQSNIKIQNDLLDKIKKDLQKNIPNILDDKTKITLENSINNIISKYQNDGLKNDSLLNISKEFYDDFNSIYTNIIGTYRTEFRHIVDDYRKNKQVIERTQRNIANIKLKENDVNIKNIRNQKNILEKKIEQTEAKLRNLLISKGQMDKDLSNINNEVSKLSKIVSIDDSDAKKDTLASELIDNLNHFLITLKLEKKNSLEEKIKTILNNLMHKEDFVSKVEIIVDEDMLDINLFDKENNIINKEKLSKGEQQLYASSLLQAFIEESQMKFPVFIDSPLQKFDKVHANKIITEFYPTISEQVILFPLLEKELSKNEFEMMKPYLNSVHRIKNQTDFSYIERLNNINDLIP</sequence>
<dbReference type="InterPro" id="IPR027417">
    <property type="entry name" value="P-loop_NTPase"/>
</dbReference>
<dbReference type="AlphaFoldDB" id="A0AAU0F0L9"/>
<dbReference type="GO" id="GO:0006302">
    <property type="term" value="P:double-strand break repair"/>
    <property type="evidence" value="ECO:0007669"/>
    <property type="project" value="InterPro"/>
</dbReference>
<accession>A0AAU0F0L9</accession>
<dbReference type="RefSeq" id="WP_327983545.1">
    <property type="nucleotide sequence ID" value="NZ_CP136426.1"/>
</dbReference>
<dbReference type="PANTHER" id="PTHR32114:SF2">
    <property type="entry name" value="ABC TRANSPORTER ABCH.3"/>
    <property type="match status" value="1"/>
</dbReference>
<feature type="coiled-coil region" evidence="1">
    <location>
        <begin position="463"/>
        <end position="497"/>
    </location>
</feature>
<feature type="coiled-coil region" evidence="1">
    <location>
        <begin position="222"/>
        <end position="290"/>
    </location>
</feature>
<dbReference type="PANTHER" id="PTHR32114">
    <property type="entry name" value="ABC TRANSPORTER ABCH.3"/>
    <property type="match status" value="1"/>
</dbReference>
<name>A0AAU0F0L9_9FLAO</name>
<organism evidence="3 4">
    <name type="scientific">Bergeyella porcorum</name>
    <dbReference type="NCBI Taxonomy" id="1735111"/>
    <lineage>
        <taxon>Bacteria</taxon>
        <taxon>Pseudomonadati</taxon>
        <taxon>Bacteroidota</taxon>
        <taxon>Flavobacteriia</taxon>
        <taxon>Flavobacteriales</taxon>
        <taxon>Weeksellaceae</taxon>
        <taxon>Bergeyella</taxon>
    </lineage>
</organism>
<feature type="domain" description="Rad50/SbcC-type AAA" evidence="2">
    <location>
        <begin position="5"/>
        <end position="277"/>
    </location>
</feature>
<dbReference type="EMBL" id="CP136426">
    <property type="protein sequence ID" value="WOC51860.1"/>
    <property type="molecule type" value="Genomic_DNA"/>
</dbReference>
<proteinExistence type="predicted"/>
<dbReference type="GO" id="GO:0016887">
    <property type="term" value="F:ATP hydrolysis activity"/>
    <property type="evidence" value="ECO:0007669"/>
    <property type="project" value="InterPro"/>
</dbReference>
<dbReference type="Proteomes" id="UP001432059">
    <property type="component" value="Chromosome"/>
</dbReference>
<keyword evidence="4" id="KW-1185">Reference proteome</keyword>
<protein>
    <submittedName>
        <fullName evidence="3">ATPase involved in DNA repair</fullName>
    </submittedName>
</protein>
<reference evidence="3" key="1">
    <citation type="submission" date="2023-10" db="EMBL/GenBank/DDBJ databases">
        <title>Characterization and whole genome sequencing of a novel strain of Bergeyella porcorum QD2021 isolated from pig.</title>
        <authorList>
            <person name="Liu G."/>
            <person name="Chen C."/>
            <person name="Han X."/>
        </authorList>
    </citation>
    <scope>NUCLEOTIDE SEQUENCE</scope>
    <source>
        <strain evidence="3">QD2021</strain>
    </source>
</reference>
<gene>
    <name evidence="3" type="primary">dndD</name>
    <name evidence="3" type="ORF">BPO_1213</name>
</gene>
<dbReference type="Gene3D" id="3.40.50.300">
    <property type="entry name" value="P-loop containing nucleotide triphosphate hydrolases"/>
    <property type="match status" value="1"/>
</dbReference>
<dbReference type="REBASE" id="796936">
    <property type="entry name" value="M.Bpo1DndDP"/>
</dbReference>